<accession>A0A3N2PZP3</accession>
<reference evidence="2 3" key="1">
    <citation type="journal article" date="2018" name="Mol. Ecol.">
        <title>The obligate alkalophilic soda-lake fungus Sodiomyces alkalinus has shifted to a protein diet.</title>
        <authorList>
            <person name="Grum-Grzhimaylo A.A."/>
            <person name="Falkoski D.L."/>
            <person name="van den Heuvel J."/>
            <person name="Valero-Jimenez C.A."/>
            <person name="Min B."/>
            <person name="Choi I.G."/>
            <person name="Lipzen A."/>
            <person name="Daum C.G."/>
            <person name="Aanen D.K."/>
            <person name="Tsang A."/>
            <person name="Henrissat B."/>
            <person name="Bilanenko E.N."/>
            <person name="de Vries R.P."/>
            <person name="van Kan J.A.L."/>
            <person name="Grigoriev I.V."/>
            <person name="Debets A.J.M."/>
        </authorList>
    </citation>
    <scope>NUCLEOTIDE SEQUENCE [LARGE SCALE GENOMIC DNA]</scope>
    <source>
        <strain evidence="2 3">F11</strain>
    </source>
</reference>
<dbReference type="RefSeq" id="XP_028467702.1">
    <property type="nucleotide sequence ID" value="XM_028614090.1"/>
</dbReference>
<organism evidence="2 3">
    <name type="scientific">Sodiomyces alkalinus (strain CBS 110278 / VKM F-3762 / F11)</name>
    <name type="common">Alkaliphilic filamentous fungus</name>
    <dbReference type="NCBI Taxonomy" id="1314773"/>
    <lineage>
        <taxon>Eukaryota</taxon>
        <taxon>Fungi</taxon>
        <taxon>Dikarya</taxon>
        <taxon>Ascomycota</taxon>
        <taxon>Pezizomycotina</taxon>
        <taxon>Sordariomycetes</taxon>
        <taxon>Hypocreomycetidae</taxon>
        <taxon>Glomerellales</taxon>
        <taxon>Plectosphaerellaceae</taxon>
        <taxon>Sodiomyces</taxon>
    </lineage>
</organism>
<dbReference type="EMBL" id="ML119053">
    <property type="protein sequence ID" value="ROT39896.1"/>
    <property type="molecule type" value="Genomic_DNA"/>
</dbReference>
<protein>
    <submittedName>
        <fullName evidence="2">Uncharacterized protein</fullName>
    </submittedName>
</protein>
<evidence type="ECO:0000313" key="3">
    <source>
        <dbReference type="Proteomes" id="UP000272025"/>
    </source>
</evidence>
<gene>
    <name evidence="2" type="ORF">SODALDRAFT_358311</name>
</gene>
<dbReference type="AlphaFoldDB" id="A0A3N2PZP3"/>
<name>A0A3N2PZP3_SODAK</name>
<feature type="region of interest" description="Disordered" evidence="1">
    <location>
        <begin position="140"/>
        <end position="181"/>
    </location>
</feature>
<dbReference type="GeneID" id="39582568"/>
<evidence type="ECO:0000256" key="1">
    <source>
        <dbReference type="SAM" id="MobiDB-lite"/>
    </source>
</evidence>
<sequence>MGINLQNQNGSRVQLPRSIEDWIGGFSSVEYRGSRWPSQAKGPLMGFDSAFAVFIHDIPWLRVMYPHTTRTYHRSRFYIGNPQDGRVDVTPKSPKIEPQHVPTLVRPESCKADVIGGWRFDGRSGLVGLGVGGTAQHIKGDAGDQCRTKHPNGLSASSDVSTSIDRDTSASTSGSPTCKTQDDLLVSQDLGTRNCHDMSYFVLPDAWTPTRTGNSFKFLPLRPQKRKTEVVCGRDSTLLNCLLDTGPPSILRLFVQPLFTRVQRPSPYVLHPQNMRRRLH</sequence>
<dbReference type="Proteomes" id="UP000272025">
    <property type="component" value="Unassembled WGS sequence"/>
</dbReference>
<evidence type="ECO:0000313" key="2">
    <source>
        <dbReference type="EMBL" id="ROT39896.1"/>
    </source>
</evidence>
<proteinExistence type="predicted"/>
<feature type="compositionally biased region" description="Polar residues" evidence="1">
    <location>
        <begin position="154"/>
        <end position="179"/>
    </location>
</feature>
<keyword evidence="3" id="KW-1185">Reference proteome</keyword>